<sequence length="38" mass="3921">MADVSHDSAHGSSGYLDRPTPRSRSVGRIGSLAGPRIG</sequence>
<feature type="region of interest" description="Disordered" evidence="1">
    <location>
        <begin position="1"/>
        <end position="38"/>
    </location>
</feature>
<evidence type="ECO:0000313" key="3">
    <source>
        <dbReference type="Proteomes" id="UP000287519"/>
    </source>
</evidence>
<evidence type="ECO:0000256" key="1">
    <source>
        <dbReference type="SAM" id="MobiDB-lite"/>
    </source>
</evidence>
<dbReference type="AlphaFoldDB" id="A0A402CGK5"/>
<evidence type="ECO:0000313" key="2">
    <source>
        <dbReference type="EMBL" id="GCE42704.1"/>
    </source>
</evidence>
<dbReference type="EMBL" id="BHYM01000061">
    <property type="protein sequence ID" value="GCE42704.1"/>
    <property type="molecule type" value="Genomic_DNA"/>
</dbReference>
<organism evidence="2 3">
    <name type="scientific">Rhodococcus wratislaviensis</name>
    <name type="common">Tsukamurella wratislaviensis</name>
    <dbReference type="NCBI Taxonomy" id="44752"/>
    <lineage>
        <taxon>Bacteria</taxon>
        <taxon>Bacillati</taxon>
        <taxon>Actinomycetota</taxon>
        <taxon>Actinomycetes</taxon>
        <taxon>Mycobacteriales</taxon>
        <taxon>Nocardiaceae</taxon>
        <taxon>Rhodococcus</taxon>
    </lineage>
</organism>
<reference evidence="2 3" key="1">
    <citation type="submission" date="2018-11" db="EMBL/GenBank/DDBJ databases">
        <title>Microbial catabolism of amino acid.</title>
        <authorList>
            <person name="Hibi M."/>
            <person name="Ogawa J."/>
        </authorList>
    </citation>
    <scope>NUCLEOTIDE SEQUENCE [LARGE SCALE GENOMIC DNA]</scope>
    <source>
        <strain evidence="2 3">C31-06</strain>
    </source>
</reference>
<name>A0A402CGK5_RHOWR</name>
<gene>
    <name evidence="2" type="ORF">Rhow_006833</name>
</gene>
<proteinExistence type="predicted"/>
<protein>
    <submittedName>
        <fullName evidence="2">Uncharacterized protein</fullName>
    </submittedName>
</protein>
<accession>A0A402CGK5</accession>
<comment type="caution">
    <text evidence="2">The sequence shown here is derived from an EMBL/GenBank/DDBJ whole genome shotgun (WGS) entry which is preliminary data.</text>
</comment>
<dbReference type="Proteomes" id="UP000287519">
    <property type="component" value="Unassembled WGS sequence"/>
</dbReference>
<keyword evidence="3" id="KW-1185">Reference proteome</keyword>